<dbReference type="GO" id="GO:0006508">
    <property type="term" value="P:proteolysis"/>
    <property type="evidence" value="ECO:0007669"/>
    <property type="project" value="InterPro"/>
</dbReference>
<reference evidence="7" key="1">
    <citation type="submission" date="2022-03" db="EMBL/GenBank/DDBJ databases">
        <authorList>
            <person name="Legras J.-L."/>
            <person name="Devillers H."/>
            <person name="Grondin C."/>
        </authorList>
    </citation>
    <scope>NUCLEOTIDE SEQUENCE</scope>
    <source>
        <strain evidence="7">CLIB 1423</strain>
    </source>
</reference>
<proteinExistence type="inferred from homology"/>
<dbReference type="InterPro" id="IPR033121">
    <property type="entry name" value="PEPTIDASE_A1"/>
</dbReference>
<comment type="caution">
    <text evidence="7">The sequence shown here is derived from an EMBL/GenBank/DDBJ whole genome shotgun (WGS) entry which is preliminary data.</text>
</comment>
<keyword evidence="4" id="KW-1133">Transmembrane helix</keyword>
<dbReference type="AlphaFoldDB" id="A0A9P0QNU6"/>
<organism evidence="7 8">
    <name type="scientific">[Candida] railenensis</name>
    <dbReference type="NCBI Taxonomy" id="45579"/>
    <lineage>
        <taxon>Eukaryota</taxon>
        <taxon>Fungi</taxon>
        <taxon>Dikarya</taxon>
        <taxon>Ascomycota</taxon>
        <taxon>Saccharomycotina</taxon>
        <taxon>Pichiomycetes</taxon>
        <taxon>Debaryomycetaceae</taxon>
        <taxon>Kurtzmaniella</taxon>
    </lineage>
</organism>
<evidence type="ECO:0000256" key="4">
    <source>
        <dbReference type="SAM" id="Phobius"/>
    </source>
</evidence>
<protein>
    <recommendedName>
        <fullName evidence="6">Peptidase A1 domain-containing protein</fullName>
    </recommendedName>
</protein>
<evidence type="ECO:0000256" key="1">
    <source>
        <dbReference type="ARBA" id="ARBA00007447"/>
    </source>
</evidence>
<keyword evidence="4" id="KW-0812">Transmembrane</keyword>
<name>A0A9P0QNU6_9ASCO</name>
<feature type="region of interest" description="Disordered" evidence="3">
    <location>
        <begin position="55"/>
        <end position="79"/>
    </location>
</feature>
<keyword evidence="8" id="KW-1185">Reference proteome</keyword>
<dbReference type="Gene3D" id="2.40.70.10">
    <property type="entry name" value="Acid Proteases"/>
    <property type="match status" value="2"/>
</dbReference>
<sequence length="637" mass="67462">MKFSFITTASLLMATVVAAEDSDTTVKNSKTTATTNSLSIVPSTSNTKVVVTVGESTSTSGTTTTSSSSSSSSKTTSSESVTSYVTEGSADKALLKIVLTKDNNSETYYNGIFRVGSDTVELRIDTLQPDLWVMNANDIYNCSYFDDEINEELSSYGTGYFETASTGIATETICAQGGEYTTSTDQIFPSPEPSLGIYNQERYDLPYINGISANGVLLTDTVAFLSSRDYLIWLGNFTFADVNDTNVYYGGVGLAGNPTGSGFLDTLTNLGLIKSPSYSMWFYNDTGDSYGIGELILGAVDTKYLDGSFLEFDMLPHTGPKFTGGRSDLIDRLRLPIIAVDDILVQNSDSGQSTSLSSDAGTIPVALDSRSAYSFLPLSVIINLAVQTNALYSSTLDRWIVDCTLIRDLNAYIEFDIGSLTVQVPLNKFLTNAFVDTQQLTYSSGAEACYLMVLPSTNQGFSSLGLPFLTSIYLAVDNASGKIAIANVNQNVSIALDDFTQTASSLFAASAYTATASNFTSTSADSISSISSNHIPFATAYSSSANLTLTYSIPSATGDGESIPARFSGATILSGEIIMTNSLQGSYSGASASSAGTTEAMGSNLKVPWVFVKGANISAVWTIAVTFVGAFALIVLL</sequence>
<dbReference type="OrthoDB" id="771136at2759"/>
<dbReference type="SUPFAM" id="SSF50630">
    <property type="entry name" value="Acid proteases"/>
    <property type="match status" value="1"/>
</dbReference>
<evidence type="ECO:0000259" key="6">
    <source>
        <dbReference type="PROSITE" id="PS51767"/>
    </source>
</evidence>
<dbReference type="Proteomes" id="UP000837801">
    <property type="component" value="Unassembled WGS sequence"/>
</dbReference>
<dbReference type="EMBL" id="CAKXYY010000007">
    <property type="protein sequence ID" value="CAH2352664.1"/>
    <property type="molecule type" value="Genomic_DNA"/>
</dbReference>
<evidence type="ECO:0000313" key="8">
    <source>
        <dbReference type="Proteomes" id="UP000837801"/>
    </source>
</evidence>
<dbReference type="InterPro" id="IPR021109">
    <property type="entry name" value="Peptidase_aspartic_dom_sf"/>
</dbReference>
<keyword evidence="2" id="KW-1015">Disulfide bond</keyword>
<evidence type="ECO:0000313" key="7">
    <source>
        <dbReference type="EMBL" id="CAH2352664.1"/>
    </source>
</evidence>
<feature type="transmembrane region" description="Helical" evidence="4">
    <location>
        <begin position="618"/>
        <end position="636"/>
    </location>
</feature>
<comment type="similarity">
    <text evidence="1">Belongs to the peptidase A1 family.</text>
</comment>
<dbReference type="PANTHER" id="PTHR47966:SF51">
    <property type="entry name" value="BETA-SITE APP-CLEAVING ENZYME, ISOFORM A-RELATED"/>
    <property type="match status" value="1"/>
</dbReference>
<dbReference type="PANTHER" id="PTHR47966">
    <property type="entry name" value="BETA-SITE APP-CLEAVING ENZYME, ISOFORM A-RELATED"/>
    <property type="match status" value="1"/>
</dbReference>
<feature type="chain" id="PRO_5040286265" description="Peptidase A1 domain-containing protein" evidence="5">
    <location>
        <begin position="20"/>
        <end position="637"/>
    </location>
</feature>
<evidence type="ECO:0000256" key="2">
    <source>
        <dbReference type="ARBA" id="ARBA00023157"/>
    </source>
</evidence>
<keyword evidence="4" id="KW-0472">Membrane</keyword>
<dbReference type="PROSITE" id="PS51767">
    <property type="entry name" value="PEPTIDASE_A1"/>
    <property type="match status" value="1"/>
</dbReference>
<feature type="signal peptide" evidence="5">
    <location>
        <begin position="1"/>
        <end position="19"/>
    </location>
</feature>
<feature type="domain" description="Peptidase A1" evidence="6">
    <location>
        <begin position="109"/>
        <end position="486"/>
    </location>
</feature>
<evidence type="ECO:0000256" key="3">
    <source>
        <dbReference type="SAM" id="MobiDB-lite"/>
    </source>
</evidence>
<keyword evidence="5" id="KW-0732">Signal</keyword>
<dbReference type="InterPro" id="IPR001461">
    <property type="entry name" value="Aspartic_peptidase_A1"/>
</dbReference>
<dbReference type="GO" id="GO:0004190">
    <property type="term" value="F:aspartic-type endopeptidase activity"/>
    <property type="evidence" value="ECO:0007669"/>
    <property type="project" value="InterPro"/>
</dbReference>
<gene>
    <name evidence="7" type="ORF">CLIB1423_07S04742</name>
</gene>
<accession>A0A9P0QNU6</accession>
<evidence type="ECO:0000256" key="5">
    <source>
        <dbReference type="SAM" id="SignalP"/>
    </source>
</evidence>